<accession>K2G766</accession>
<reference evidence="2" key="1">
    <citation type="journal article" date="2012" name="Science">
        <title>Fermentation, hydrogen, and sulfur metabolism in multiple uncultivated bacterial phyla.</title>
        <authorList>
            <person name="Wrighton K.C."/>
            <person name="Thomas B.C."/>
            <person name="Sharon I."/>
            <person name="Miller C.S."/>
            <person name="Castelle C.J."/>
            <person name="VerBerkmoes N.C."/>
            <person name="Wilkins M.J."/>
            <person name="Hettich R.L."/>
            <person name="Lipton M.S."/>
            <person name="Williams K.H."/>
            <person name="Long P.E."/>
            <person name="Banfield J.F."/>
        </authorList>
    </citation>
    <scope>NUCLEOTIDE SEQUENCE [LARGE SCALE GENOMIC DNA]</scope>
</reference>
<organism evidence="2">
    <name type="scientific">uncultured bacterium</name>
    <name type="common">gcode 4</name>
    <dbReference type="NCBI Taxonomy" id="1234023"/>
    <lineage>
        <taxon>Bacteria</taxon>
        <taxon>environmental samples</taxon>
    </lineage>
</organism>
<evidence type="ECO:0000256" key="1">
    <source>
        <dbReference type="SAM" id="Phobius"/>
    </source>
</evidence>
<keyword evidence="1" id="KW-0812">Transmembrane</keyword>
<dbReference type="AlphaFoldDB" id="K2G766"/>
<keyword evidence="1" id="KW-0472">Membrane</keyword>
<name>K2G766_9BACT</name>
<sequence length="635" mass="75065">MLNINIKKSNLPIIEEKNFVTSKKIAIDINLEWILQISYSDRNIVDIIEKLIIDLLITKIDKYWDVYDSFSLVLEKLNKELRTLSKDYNLDTINIFLGIIQGDVFHFSILWSYSIYLIKNHKIIDIAEWMQGKNLEFSYISSWNVNVNDTIFLSNLNLLDYVTKDDIFEITRTDKIDKLEIVEQILSQEAVIEQYNIISISNHSELTDDWKNIAFDLIKSKFLSLKDKLIENEKVDTLLTKFKKKIDINNKYVYVSLLSAGVLCAVFFLYVIINSIMYHEMQKSIPEQYKNKLIEAKMLLERTNKDLWNKEVFDANIKKAENMIFEVRWKWVFLNDVNKLLDYISILKKQSNGIETFTLSQDKAEIEFKQKDFNINWIFEVNKKYYFIGKNSIIGPYIKWEPVKTYAYPDGEEVVDADVTPEWNVYLLTKSFRILEFYKQEFKYVNVEWQKTWENTIGIKTFNGNLYLLSDKQNQIFRHKPGVNGFSTKSALIDEKDAKNLVISDFAIDGWFYILKRDLAIDKFFTTPDYIKRSIVINNVKSIDYSNKSSASPKLYVGQNLNYVYTLLDNKIWIFEADNKNYKDVKALRYIWQLEPSDWAIQTIYIPKDGTIYVATQSWVYIIHFEVSDNKVIVR</sequence>
<protein>
    <submittedName>
        <fullName evidence="2">Uncharacterized protein</fullName>
    </submittedName>
</protein>
<gene>
    <name evidence="2" type="ORF">ACD_2C00033G0003</name>
</gene>
<proteinExistence type="predicted"/>
<feature type="transmembrane region" description="Helical" evidence="1">
    <location>
        <begin position="252"/>
        <end position="273"/>
    </location>
</feature>
<evidence type="ECO:0000313" key="2">
    <source>
        <dbReference type="EMBL" id="EKE30162.1"/>
    </source>
</evidence>
<dbReference type="EMBL" id="AMFJ01000033">
    <property type="protein sequence ID" value="EKE30162.1"/>
    <property type="molecule type" value="Genomic_DNA"/>
</dbReference>
<keyword evidence="1" id="KW-1133">Transmembrane helix</keyword>
<comment type="caution">
    <text evidence="2">The sequence shown here is derived from an EMBL/GenBank/DDBJ whole genome shotgun (WGS) entry which is preliminary data.</text>
</comment>